<evidence type="ECO:0000256" key="10">
    <source>
        <dbReference type="PIRNR" id="PIRNR028762"/>
    </source>
</evidence>
<dbReference type="EnsemblMetazoa" id="XM_022790466">
    <property type="protein sequence ID" value="XP_022646201"/>
    <property type="gene ID" value="LOC111243984"/>
</dbReference>
<feature type="site" description="mRNA cap binding" evidence="12">
    <location>
        <position position="200"/>
    </location>
</feature>
<dbReference type="GeneID" id="111243984"/>
<feature type="site" description="mRNA cap binding" evidence="12">
    <location>
        <position position="124"/>
    </location>
</feature>
<dbReference type="EC" id="2.1.1.56" evidence="10"/>
<sequence length="383" mass="44203">MSYVRRAQHFAYKIGRNTCIAFRASLFRQHHGHKKFEVRSGDSAKIVSNTGLAPVVAQHYNSLPDQGREGRKESRIFHMRSFNNWVKSMLIKEFIKRARENPHMSQGAFRVLDIGAGKGGDLMKWQKGDINHLVCADIAETSLQQAKERYMDNRNRAVRLGFDIFEAEFVAADCTRERLADKYSQSDIVFDVVSCQFTFHYCFESLTQARCMIRNISERLRKGGYFIGTTPNAYELVRRLKESDELSFGNDVYTVTFSSKEDFPLFGCKYNFQLEGVVDCPEFLVNFEMFKILAREQDLELVQRWTFEEFFNDFRNQEGASLLQKMNALETYPAHIGGSLAGHEHDYVHAHEIHKATGKQLGTLSKPEWEALTVYVAYAFVKK</sequence>
<evidence type="ECO:0000256" key="6">
    <source>
        <dbReference type="ARBA" id="ARBA00022884"/>
    </source>
</evidence>
<dbReference type="InterPro" id="IPR039753">
    <property type="entry name" value="RG7MT1"/>
</dbReference>
<comment type="subcellular location">
    <subcellularLocation>
        <location evidence="1 10">Nucleus</location>
    </subcellularLocation>
</comment>
<feature type="binding site" evidence="11">
    <location>
        <position position="115"/>
    </location>
    <ligand>
        <name>S-adenosyl-L-methionine</name>
        <dbReference type="ChEBI" id="CHEBI:59789"/>
    </ligand>
</feature>
<dbReference type="PIRSF" id="PIRSF028762">
    <property type="entry name" value="ABD1"/>
    <property type="match status" value="1"/>
</dbReference>
<evidence type="ECO:0000256" key="1">
    <source>
        <dbReference type="ARBA" id="ARBA00004123"/>
    </source>
</evidence>
<feature type="site" description="mRNA cap binding" evidence="12">
    <location>
        <position position="375"/>
    </location>
</feature>
<keyword evidence="3 10" id="KW-0507">mRNA processing</keyword>
<evidence type="ECO:0000256" key="7">
    <source>
        <dbReference type="ARBA" id="ARBA00023042"/>
    </source>
</evidence>
<dbReference type="InterPro" id="IPR016899">
    <property type="entry name" value="mRNA_G-N7_MeTrfase_euk"/>
</dbReference>
<dbReference type="FunCoup" id="A0A7M7J8X8">
    <property type="interactions" value="1949"/>
</dbReference>
<evidence type="ECO:0000256" key="9">
    <source>
        <dbReference type="ARBA" id="ARBA00044712"/>
    </source>
</evidence>
<feature type="binding site" evidence="11">
    <location>
        <position position="196"/>
    </location>
    <ligand>
        <name>S-adenosyl-L-methionine</name>
        <dbReference type="ChEBI" id="CHEBI:59789"/>
    </ligand>
</feature>
<feature type="binding site" evidence="12">
    <location>
        <begin position="83"/>
        <end position="84"/>
    </location>
    <ligand>
        <name>mRNA</name>
        <dbReference type="ChEBI" id="CHEBI:33699"/>
    </ligand>
</feature>
<organism evidence="14 15">
    <name type="scientific">Varroa destructor</name>
    <name type="common">Honeybee mite</name>
    <dbReference type="NCBI Taxonomy" id="109461"/>
    <lineage>
        <taxon>Eukaryota</taxon>
        <taxon>Metazoa</taxon>
        <taxon>Ecdysozoa</taxon>
        <taxon>Arthropoda</taxon>
        <taxon>Chelicerata</taxon>
        <taxon>Arachnida</taxon>
        <taxon>Acari</taxon>
        <taxon>Parasitiformes</taxon>
        <taxon>Mesostigmata</taxon>
        <taxon>Gamasina</taxon>
        <taxon>Dermanyssoidea</taxon>
        <taxon>Varroidae</taxon>
        <taxon>Varroa</taxon>
    </lineage>
</organism>
<comment type="catalytic activity">
    <reaction evidence="9">
        <text>a 5'-end (5'-triphosphoguanosine)-ribonucleoside in mRNA + S-adenosyl-L-methionine = a 5'-end (N(7)-methyl 5'-triphosphoguanosine)-ribonucleoside in mRNA + S-adenosyl-L-homocysteine</text>
        <dbReference type="Rhea" id="RHEA:67008"/>
        <dbReference type="Rhea" id="RHEA-COMP:17166"/>
        <dbReference type="Rhea" id="RHEA-COMP:17167"/>
        <dbReference type="ChEBI" id="CHEBI:57856"/>
        <dbReference type="ChEBI" id="CHEBI:59789"/>
        <dbReference type="ChEBI" id="CHEBI:156461"/>
        <dbReference type="ChEBI" id="CHEBI:167617"/>
        <dbReference type="EC" id="2.1.1.56"/>
    </reaction>
</comment>
<feature type="site" description="mRNA cap binding" evidence="12">
    <location>
        <position position="118"/>
    </location>
</feature>
<evidence type="ECO:0000256" key="2">
    <source>
        <dbReference type="ARBA" id="ARBA00022603"/>
    </source>
</evidence>
<feature type="site" description="mRNA cap binding" evidence="12">
    <location>
        <position position="282"/>
    </location>
</feature>
<dbReference type="GO" id="GO:0005634">
    <property type="term" value="C:nucleus"/>
    <property type="evidence" value="ECO:0007669"/>
    <property type="project" value="UniProtKB-SubCell"/>
</dbReference>
<keyword evidence="15" id="KW-1185">Reference proteome</keyword>
<feature type="domain" description="MRNA cap 0 methyltransferase" evidence="13">
    <location>
        <begin position="74"/>
        <end position="383"/>
    </location>
</feature>
<feature type="site" description="mRNA cap binding" evidence="12">
    <location>
        <position position="149"/>
    </location>
</feature>
<dbReference type="Proteomes" id="UP000594260">
    <property type="component" value="Unplaced"/>
</dbReference>
<keyword evidence="6 10" id="KW-0694">RNA-binding</keyword>
<keyword evidence="8 10" id="KW-0539">Nucleus</keyword>
<dbReference type="Gene3D" id="3.40.50.150">
    <property type="entry name" value="Vaccinia Virus protein VP39"/>
    <property type="match status" value="1"/>
</dbReference>
<keyword evidence="4 10" id="KW-0808">Transferase</keyword>
<evidence type="ECO:0000256" key="12">
    <source>
        <dbReference type="PIRSR" id="PIRSR028762-2"/>
    </source>
</evidence>
<dbReference type="PROSITE" id="PS51562">
    <property type="entry name" value="RNA_CAP0_MT"/>
    <property type="match status" value="1"/>
</dbReference>
<dbReference type="InterPro" id="IPR004971">
    <property type="entry name" value="mRNA_G-N7_MeTrfase_dom"/>
</dbReference>
<feature type="binding site" evidence="11">
    <location>
        <position position="137"/>
    </location>
    <ligand>
        <name>S-adenosyl-L-methionine</name>
        <dbReference type="ChEBI" id="CHEBI:59789"/>
    </ligand>
</feature>
<dbReference type="PANTHER" id="PTHR12189:SF2">
    <property type="entry name" value="MRNA CAP GUANINE-N7 METHYLTRANSFERASE"/>
    <property type="match status" value="1"/>
</dbReference>
<evidence type="ECO:0000313" key="14">
    <source>
        <dbReference type="EnsemblMetazoa" id="XP_022646201"/>
    </source>
</evidence>
<dbReference type="SUPFAM" id="SSF53335">
    <property type="entry name" value="S-adenosyl-L-methionine-dependent methyltransferases"/>
    <property type="match status" value="1"/>
</dbReference>
<dbReference type="CTD" id="8731"/>
<dbReference type="OrthoDB" id="10248867at2759"/>
<feature type="binding site" evidence="11">
    <location>
        <position position="201"/>
    </location>
    <ligand>
        <name>S-adenosyl-L-methionine</name>
        <dbReference type="ChEBI" id="CHEBI:59789"/>
    </ligand>
</feature>
<dbReference type="Pfam" id="PF03291">
    <property type="entry name" value="mRNA_G-N7_MeTrfase"/>
    <property type="match status" value="1"/>
</dbReference>
<dbReference type="CDD" id="cd02440">
    <property type="entry name" value="AdoMet_MTases"/>
    <property type="match status" value="1"/>
</dbReference>
<evidence type="ECO:0000256" key="11">
    <source>
        <dbReference type="PIRSR" id="PIRSR028762-1"/>
    </source>
</evidence>
<evidence type="ECO:0000259" key="13">
    <source>
        <dbReference type="PROSITE" id="PS51562"/>
    </source>
</evidence>
<feature type="binding site" evidence="11">
    <location>
        <position position="87"/>
    </location>
    <ligand>
        <name>S-adenosyl-L-methionine</name>
        <dbReference type="ChEBI" id="CHEBI:59789"/>
    </ligand>
</feature>
<dbReference type="InterPro" id="IPR029063">
    <property type="entry name" value="SAM-dependent_MTases_sf"/>
</dbReference>
<dbReference type="RefSeq" id="XP_022646201.1">
    <property type="nucleotide sequence ID" value="XM_022790466.1"/>
</dbReference>
<protein>
    <recommendedName>
        <fullName evidence="10">mRNA cap guanine-N(7) methyltransferase</fullName>
        <ecNumber evidence="10">2.1.1.56</ecNumber>
    </recommendedName>
    <alternativeName>
        <fullName evidence="10">mRNA (guanine-N(7))-methyltransferase</fullName>
    </alternativeName>
    <alternativeName>
        <fullName evidence="10">mRNA cap methyltransferase</fullName>
    </alternativeName>
</protein>
<reference evidence="14" key="1">
    <citation type="submission" date="2021-01" db="UniProtKB">
        <authorList>
            <consortium name="EnsemblMetazoa"/>
        </authorList>
    </citation>
    <scope>IDENTIFICATION</scope>
</reference>
<keyword evidence="7 10" id="KW-0506">mRNA capping</keyword>
<dbReference type="InParanoid" id="A0A7M7J8X8"/>
<dbReference type="GO" id="GO:0004482">
    <property type="term" value="F:mRNA 5'-cap (guanine-N7-)-methyltransferase activity"/>
    <property type="evidence" value="ECO:0007669"/>
    <property type="project" value="UniProtKB-EC"/>
</dbReference>
<accession>A0A7M7J8X8</accession>
<comment type="similarity">
    <text evidence="10">Belongs to the class I-like SAM-binding methyltransferase superfamily. mRNA cap 0 methyltransferase family.</text>
</comment>
<dbReference type="GO" id="GO:0003723">
    <property type="term" value="F:RNA binding"/>
    <property type="evidence" value="ECO:0007669"/>
    <property type="project" value="UniProtKB-KW"/>
</dbReference>
<dbReference type="KEGG" id="vde:111243984"/>
<evidence type="ECO:0000256" key="5">
    <source>
        <dbReference type="ARBA" id="ARBA00022691"/>
    </source>
</evidence>
<dbReference type="PANTHER" id="PTHR12189">
    <property type="entry name" value="MRNA GUANINE-7- METHYLTRANSFERASE"/>
    <property type="match status" value="1"/>
</dbReference>
<feature type="binding site" evidence="11">
    <location>
        <position position="173"/>
    </location>
    <ligand>
        <name>S-adenosyl-L-methionine</name>
        <dbReference type="ChEBI" id="CHEBI:59789"/>
    </ligand>
</feature>
<evidence type="ECO:0000313" key="15">
    <source>
        <dbReference type="Proteomes" id="UP000594260"/>
    </source>
</evidence>
<proteinExistence type="inferred from homology"/>
<dbReference type="OMA" id="LITGDCF"/>
<keyword evidence="2 10" id="KW-0489">Methyltransferase</keyword>
<evidence type="ECO:0000256" key="3">
    <source>
        <dbReference type="ARBA" id="ARBA00022664"/>
    </source>
</evidence>
<name>A0A7M7J8X8_VARDE</name>
<keyword evidence="5 10" id="KW-0949">S-adenosyl-L-methionine</keyword>
<evidence type="ECO:0000256" key="8">
    <source>
        <dbReference type="ARBA" id="ARBA00023242"/>
    </source>
</evidence>
<evidence type="ECO:0000256" key="4">
    <source>
        <dbReference type="ARBA" id="ARBA00022679"/>
    </source>
</evidence>
<dbReference type="AlphaFoldDB" id="A0A7M7J8X8"/>